<dbReference type="PANTHER" id="PTHR31912:SF34">
    <property type="entry name" value="NOTOCHORD-RELATED PROTEIN"/>
    <property type="match status" value="1"/>
</dbReference>
<dbReference type="OrthoDB" id="2506088at2759"/>
<dbReference type="HOGENOM" id="CLU_004591_3_1_1"/>
<protein>
    <submittedName>
        <fullName evidence="1">Unplaced genomic scaffold GYMLUscaffold_28, whole genome shotgun sequence</fullName>
    </submittedName>
</protein>
<sequence>MFTVQCGKSEVNTPVEILHVILLGFVKYLWRDAMAHLTNSSKELAMICLTSFNVDGLKISPLAATTLVKYAGSLVGRDFHIIAQCAVFVLFDLVPPECFATWCALSALVPLVWLSVIENMEEYLQNLQISIDHFLNCTANWTPRWFNKPKFHILLHLPEHI</sequence>
<organism evidence="1 2">
    <name type="scientific">Collybiopsis luxurians FD-317 M1</name>
    <dbReference type="NCBI Taxonomy" id="944289"/>
    <lineage>
        <taxon>Eukaryota</taxon>
        <taxon>Fungi</taxon>
        <taxon>Dikarya</taxon>
        <taxon>Basidiomycota</taxon>
        <taxon>Agaricomycotina</taxon>
        <taxon>Agaricomycetes</taxon>
        <taxon>Agaricomycetidae</taxon>
        <taxon>Agaricales</taxon>
        <taxon>Marasmiineae</taxon>
        <taxon>Omphalotaceae</taxon>
        <taxon>Collybiopsis</taxon>
        <taxon>Collybiopsis luxurians</taxon>
    </lineage>
</organism>
<name>A0A0D0CCD2_9AGAR</name>
<evidence type="ECO:0000313" key="2">
    <source>
        <dbReference type="Proteomes" id="UP000053593"/>
    </source>
</evidence>
<dbReference type="Proteomes" id="UP000053593">
    <property type="component" value="Unassembled WGS sequence"/>
</dbReference>
<gene>
    <name evidence="1" type="ORF">GYMLUDRAFT_73995</name>
</gene>
<dbReference type="AlphaFoldDB" id="A0A0D0CCD2"/>
<reference evidence="1 2" key="1">
    <citation type="submission" date="2014-04" db="EMBL/GenBank/DDBJ databases">
        <title>Evolutionary Origins and Diversification of the Mycorrhizal Mutualists.</title>
        <authorList>
            <consortium name="DOE Joint Genome Institute"/>
            <consortium name="Mycorrhizal Genomics Consortium"/>
            <person name="Kohler A."/>
            <person name="Kuo A."/>
            <person name="Nagy L.G."/>
            <person name="Floudas D."/>
            <person name="Copeland A."/>
            <person name="Barry K.W."/>
            <person name="Cichocki N."/>
            <person name="Veneault-Fourrey C."/>
            <person name="LaButti K."/>
            <person name="Lindquist E.A."/>
            <person name="Lipzen A."/>
            <person name="Lundell T."/>
            <person name="Morin E."/>
            <person name="Murat C."/>
            <person name="Riley R."/>
            <person name="Ohm R."/>
            <person name="Sun H."/>
            <person name="Tunlid A."/>
            <person name="Henrissat B."/>
            <person name="Grigoriev I.V."/>
            <person name="Hibbett D.S."/>
            <person name="Martin F."/>
        </authorList>
    </citation>
    <scope>NUCLEOTIDE SEQUENCE [LARGE SCALE GENOMIC DNA]</scope>
    <source>
        <strain evidence="1 2">FD-317 M1</strain>
    </source>
</reference>
<keyword evidence="2" id="KW-1185">Reference proteome</keyword>
<dbReference type="EMBL" id="KN834776">
    <property type="protein sequence ID" value="KIK60174.1"/>
    <property type="molecule type" value="Genomic_DNA"/>
</dbReference>
<proteinExistence type="predicted"/>
<evidence type="ECO:0000313" key="1">
    <source>
        <dbReference type="EMBL" id="KIK60174.1"/>
    </source>
</evidence>
<accession>A0A0D0CCD2</accession>
<dbReference type="PANTHER" id="PTHR31912">
    <property type="entry name" value="IP13529P"/>
    <property type="match status" value="1"/>
</dbReference>